<feature type="transmembrane region" description="Helical" evidence="1">
    <location>
        <begin position="7"/>
        <end position="27"/>
    </location>
</feature>
<reference evidence="3" key="1">
    <citation type="submission" date="2015-01" db="EMBL/GenBank/DDBJ databases">
        <authorList>
            <person name="Aksoy S."/>
            <person name="Warren W."/>
            <person name="Wilson R.K."/>
        </authorList>
    </citation>
    <scope>NUCLEOTIDE SEQUENCE [LARGE SCALE GENOMIC DNA]</scope>
    <source>
        <strain evidence="3">IAEA</strain>
    </source>
</reference>
<dbReference type="VEuPathDB" id="VectorBase:GPPI049049"/>
<evidence type="ECO:0000313" key="3">
    <source>
        <dbReference type="Proteomes" id="UP000092460"/>
    </source>
</evidence>
<protein>
    <submittedName>
        <fullName evidence="2">Uncharacterized protein</fullName>
    </submittedName>
</protein>
<keyword evidence="1" id="KW-0472">Membrane</keyword>
<dbReference type="AlphaFoldDB" id="A0A1B0C4P3"/>
<keyword evidence="1" id="KW-0812">Transmembrane</keyword>
<keyword evidence="3" id="KW-1185">Reference proteome</keyword>
<accession>A0A1B0C4P3</accession>
<evidence type="ECO:0000256" key="1">
    <source>
        <dbReference type="SAM" id="Phobius"/>
    </source>
</evidence>
<organism evidence="2 3">
    <name type="scientific">Glossina palpalis gambiensis</name>
    <dbReference type="NCBI Taxonomy" id="67801"/>
    <lineage>
        <taxon>Eukaryota</taxon>
        <taxon>Metazoa</taxon>
        <taxon>Ecdysozoa</taxon>
        <taxon>Arthropoda</taxon>
        <taxon>Hexapoda</taxon>
        <taxon>Insecta</taxon>
        <taxon>Pterygota</taxon>
        <taxon>Neoptera</taxon>
        <taxon>Endopterygota</taxon>
        <taxon>Diptera</taxon>
        <taxon>Brachycera</taxon>
        <taxon>Muscomorpha</taxon>
        <taxon>Hippoboscoidea</taxon>
        <taxon>Glossinidae</taxon>
        <taxon>Glossina</taxon>
    </lineage>
</organism>
<proteinExistence type="predicted"/>
<evidence type="ECO:0000313" key="2">
    <source>
        <dbReference type="EnsemblMetazoa" id="GPPI049049-PA"/>
    </source>
</evidence>
<dbReference type="Proteomes" id="UP000092460">
    <property type="component" value="Unassembled WGS sequence"/>
</dbReference>
<sequence length="140" mass="14990">MLHARTVLYIAVWLVIVIEDIICGGGGGSSSNSLKCNTFTPPTGGVCVFVIAPMPPLFATPLPLPTAMPTTVAAVADLNVAYSPSSISPVALSRSPVVHYENEFGYLIATLRALEVLQHLYYPKITESMIRPLETCVMVL</sequence>
<dbReference type="EMBL" id="JXJN01025563">
    <property type="status" value="NOT_ANNOTATED_CDS"/>
    <property type="molecule type" value="Genomic_DNA"/>
</dbReference>
<dbReference type="EMBL" id="JXJN01025564">
    <property type="status" value="NOT_ANNOTATED_CDS"/>
    <property type="molecule type" value="Genomic_DNA"/>
</dbReference>
<keyword evidence="1" id="KW-1133">Transmembrane helix</keyword>
<reference evidence="2" key="2">
    <citation type="submission" date="2020-05" db="UniProtKB">
        <authorList>
            <consortium name="EnsemblMetazoa"/>
        </authorList>
    </citation>
    <scope>IDENTIFICATION</scope>
    <source>
        <strain evidence="2">IAEA</strain>
    </source>
</reference>
<dbReference type="EnsemblMetazoa" id="GPPI049049-RA">
    <property type="protein sequence ID" value="GPPI049049-PA"/>
    <property type="gene ID" value="GPPI049049"/>
</dbReference>
<name>A0A1B0C4P3_9MUSC</name>